<sequence>MKSNSKVWMGVTLTAILVGTVAIAGCSSKSKEPASSATGTEVAVKKGNITSSMYDRGGVAASEGSYEDNRWTKWMNQNGPANVKFVPVLRAESTKKFNVLFASGSAPDIINEYDTNFRNSLYDQKQLLPIDDLLKDMPEYQKLLNENPQLKNAGTKPDGKLYEIGKMNEAYPLQSIFIRADWLKKLKLEAPKTTEDMLKVAKAFTELDPDGNGNKDTYGLNMSWNSELLVKGFFGDMDWAVKDGKVIRAWDNKAASLAFRKSLFDAGVLDKDYINDKTGAKAKQDFLNGKVGMYMHPNVNWFDFLVNDLATLKKNAPEAEVTPIAFPKSSLGEFTAEVQNPVQMTTVINAKTKDPVAAAKFIDFMLKPDNASKLISGDEGTHYTKGPNGCPQVSDAAKLKSEVSYAGDYAMFMTRITNKCNYVQNQFNQDLPDQKSALDLFKLAQTVYLDPSKQYPRIAVGEHMPPFSNDLNVIKTNVDKEILDLEVRTIVGGDKYSTEQGMKDMKSAWDKAGGKQLEDFMNSWYTDNKEKAFLAKDVWDIVNKQKDEVNK</sequence>
<organism evidence="1 2">
    <name type="scientific">Paenibacillus psychroresistens</name>
    <dbReference type="NCBI Taxonomy" id="1778678"/>
    <lineage>
        <taxon>Bacteria</taxon>
        <taxon>Bacillati</taxon>
        <taxon>Bacillota</taxon>
        <taxon>Bacilli</taxon>
        <taxon>Bacillales</taxon>
        <taxon>Paenibacillaceae</taxon>
        <taxon>Paenibacillus</taxon>
    </lineage>
</organism>
<dbReference type="AlphaFoldDB" id="A0A6B8RTI0"/>
<dbReference type="RefSeq" id="WP_155704306.1">
    <property type="nucleotide sequence ID" value="NZ_CP034235.1"/>
</dbReference>
<dbReference type="PANTHER" id="PTHR43649:SF12">
    <property type="entry name" value="DIACETYLCHITOBIOSE BINDING PROTEIN DASA"/>
    <property type="match status" value="1"/>
</dbReference>
<dbReference type="SUPFAM" id="SSF53850">
    <property type="entry name" value="Periplasmic binding protein-like II"/>
    <property type="match status" value="1"/>
</dbReference>
<evidence type="ECO:0000313" key="1">
    <source>
        <dbReference type="EMBL" id="QGQ99197.1"/>
    </source>
</evidence>
<dbReference type="PANTHER" id="PTHR43649">
    <property type="entry name" value="ARABINOSE-BINDING PROTEIN-RELATED"/>
    <property type="match status" value="1"/>
</dbReference>
<protein>
    <submittedName>
        <fullName evidence="1">Extracellular solute-binding protein</fullName>
    </submittedName>
</protein>
<keyword evidence="2" id="KW-1185">Reference proteome</keyword>
<proteinExistence type="predicted"/>
<dbReference type="OrthoDB" id="2506821at2"/>
<evidence type="ECO:0000313" key="2">
    <source>
        <dbReference type="Proteomes" id="UP000426246"/>
    </source>
</evidence>
<gene>
    <name evidence="1" type="ORF">EHS13_32130</name>
</gene>
<accession>A0A6B8RTI0</accession>
<dbReference type="InterPro" id="IPR006059">
    <property type="entry name" value="SBP"/>
</dbReference>
<dbReference type="InterPro" id="IPR050490">
    <property type="entry name" value="Bact_solute-bd_prot1"/>
</dbReference>
<dbReference type="KEGG" id="ppsc:EHS13_32130"/>
<dbReference type="Proteomes" id="UP000426246">
    <property type="component" value="Chromosome"/>
</dbReference>
<dbReference type="Gene3D" id="3.40.190.10">
    <property type="entry name" value="Periplasmic binding protein-like II"/>
    <property type="match status" value="2"/>
</dbReference>
<dbReference type="Pfam" id="PF01547">
    <property type="entry name" value="SBP_bac_1"/>
    <property type="match status" value="1"/>
</dbReference>
<reference evidence="2" key="1">
    <citation type="submission" date="2018-11" db="EMBL/GenBank/DDBJ databases">
        <title>Complete genome sequence of Paenibacillus sp. ML311-T8.</title>
        <authorList>
            <person name="Nam Y.-D."/>
            <person name="Kang J."/>
            <person name="Chung W.-H."/>
            <person name="Park Y.S."/>
        </authorList>
    </citation>
    <scope>NUCLEOTIDE SEQUENCE [LARGE SCALE GENOMIC DNA]</scope>
    <source>
        <strain evidence="2">ML311-T8</strain>
    </source>
</reference>
<dbReference type="EMBL" id="CP034235">
    <property type="protein sequence ID" value="QGQ99197.1"/>
    <property type="molecule type" value="Genomic_DNA"/>
</dbReference>
<name>A0A6B8RTI0_9BACL</name>
<dbReference type="PROSITE" id="PS51257">
    <property type="entry name" value="PROKAR_LIPOPROTEIN"/>
    <property type="match status" value="1"/>
</dbReference>